<evidence type="ECO:0000313" key="2">
    <source>
        <dbReference type="EMBL" id="KAF5806792.1"/>
    </source>
</evidence>
<keyword evidence="1" id="KW-0472">Membrane</keyword>
<reference evidence="2" key="2">
    <citation type="submission" date="2020-06" db="EMBL/GenBank/DDBJ databases">
        <title>Helianthus annuus Genome sequencing and assembly Release 2.</title>
        <authorList>
            <person name="Gouzy J."/>
            <person name="Langlade N."/>
            <person name="Munos S."/>
        </authorList>
    </citation>
    <scope>NUCLEOTIDE SEQUENCE</scope>
    <source>
        <tissue evidence="2">Leaves</tissue>
    </source>
</reference>
<sequence length="154" mass="17643">MVDVMGMGHGGTEPRINHLAVAIFVLVTINRTVIVPREKTRGKAKNLKLDAELRKTGRPLTLPIDTECTFHPVGKPCDYFTRKVGIYMWRKIPLDRSGWKNVDQFEKTSLVVHLKAKFDLAQVEKDIHASKIKGGIQQVIQKRFNDRKHLKLNF</sequence>
<dbReference type="PANTHER" id="PTHR33499">
    <property type="entry name" value="OS12G0282400 PROTEIN-RELATED"/>
    <property type="match status" value="1"/>
</dbReference>
<name>A0A9K3J1V2_HELAN</name>
<keyword evidence="1" id="KW-1133">Transmembrane helix</keyword>
<dbReference type="Gramene" id="mRNA:HanXRQr2_Chr05g0225751">
    <property type="protein sequence ID" value="mRNA:HanXRQr2_Chr05g0225751"/>
    <property type="gene ID" value="HanXRQr2_Chr05g0225751"/>
</dbReference>
<dbReference type="PANTHER" id="PTHR33499:SF11">
    <property type="entry name" value="NO APICAL MERISTEM-ASSOCIATED C-TERMINAL DOMAIN-CONTAINING PROTEIN"/>
    <property type="match status" value="1"/>
</dbReference>
<dbReference type="Proteomes" id="UP000215914">
    <property type="component" value="Unassembled WGS sequence"/>
</dbReference>
<accession>A0A9K3J1V2</accession>
<dbReference type="EMBL" id="MNCJ02000320">
    <property type="protein sequence ID" value="KAF5806792.1"/>
    <property type="molecule type" value="Genomic_DNA"/>
</dbReference>
<dbReference type="AlphaFoldDB" id="A0A9K3J1V2"/>
<reference evidence="2" key="1">
    <citation type="journal article" date="2017" name="Nature">
        <title>The sunflower genome provides insights into oil metabolism, flowering and Asterid evolution.</title>
        <authorList>
            <person name="Badouin H."/>
            <person name="Gouzy J."/>
            <person name="Grassa C.J."/>
            <person name="Murat F."/>
            <person name="Staton S.E."/>
            <person name="Cottret L."/>
            <person name="Lelandais-Briere C."/>
            <person name="Owens G.L."/>
            <person name="Carrere S."/>
            <person name="Mayjonade B."/>
            <person name="Legrand L."/>
            <person name="Gill N."/>
            <person name="Kane N.C."/>
            <person name="Bowers J.E."/>
            <person name="Hubner S."/>
            <person name="Bellec A."/>
            <person name="Berard A."/>
            <person name="Berges H."/>
            <person name="Blanchet N."/>
            <person name="Boniface M.C."/>
            <person name="Brunel D."/>
            <person name="Catrice O."/>
            <person name="Chaidir N."/>
            <person name="Claudel C."/>
            <person name="Donnadieu C."/>
            <person name="Faraut T."/>
            <person name="Fievet G."/>
            <person name="Helmstetter N."/>
            <person name="King M."/>
            <person name="Knapp S.J."/>
            <person name="Lai Z."/>
            <person name="Le Paslier M.C."/>
            <person name="Lippi Y."/>
            <person name="Lorenzon L."/>
            <person name="Mandel J.R."/>
            <person name="Marage G."/>
            <person name="Marchand G."/>
            <person name="Marquand E."/>
            <person name="Bret-Mestries E."/>
            <person name="Morien E."/>
            <person name="Nambeesan S."/>
            <person name="Nguyen T."/>
            <person name="Pegot-Espagnet P."/>
            <person name="Pouilly N."/>
            <person name="Raftis F."/>
            <person name="Sallet E."/>
            <person name="Schiex T."/>
            <person name="Thomas J."/>
            <person name="Vandecasteele C."/>
            <person name="Vares D."/>
            <person name="Vear F."/>
            <person name="Vautrin S."/>
            <person name="Crespi M."/>
            <person name="Mangin B."/>
            <person name="Burke J.M."/>
            <person name="Salse J."/>
            <person name="Munos S."/>
            <person name="Vincourt P."/>
            <person name="Rieseberg L.H."/>
            <person name="Langlade N.B."/>
        </authorList>
    </citation>
    <scope>NUCLEOTIDE SEQUENCE</scope>
    <source>
        <tissue evidence="2">Leaves</tissue>
    </source>
</reference>
<evidence type="ECO:0000256" key="1">
    <source>
        <dbReference type="SAM" id="Phobius"/>
    </source>
</evidence>
<organism evidence="2 3">
    <name type="scientific">Helianthus annuus</name>
    <name type="common">Common sunflower</name>
    <dbReference type="NCBI Taxonomy" id="4232"/>
    <lineage>
        <taxon>Eukaryota</taxon>
        <taxon>Viridiplantae</taxon>
        <taxon>Streptophyta</taxon>
        <taxon>Embryophyta</taxon>
        <taxon>Tracheophyta</taxon>
        <taxon>Spermatophyta</taxon>
        <taxon>Magnoliopsida</taxon>
        <taxon>eudicotyledons</taxon>
        <taxon>Gunneridae</taxon>
        <taxon>Pentapetalae</taxon>
        <taxon>asterids</taxon>
        <taxon>campanulids</taxon>
        <taxon>Asterales</taxon>
        <taxon>Asteraceae</taxon>
        <taxon>Asteroideae</taxon>
        <taxon>Heliantheae alliance</taxon>
        <taxon>Heliantheae</taxon>
        <taxon>Helianthus</taxon>
    </lineage>
</organism>
<proteinExistence type="predicted"/>
<keyword evidence="1" id="KW-0812">Transmembrane</keyword>
<comment type="caution">
    <text evidence="2">The sequence shown here is derived from an EMBL/GenBank/DDBJ whole genome shotgun (WGS) entry which is preliminary data.</text>
</comment>
<feature type="transmembrane region" description="Helical" evidence="1">
    <location>
        <begin position="16"/>
        <end position="35"/>
    </location>
</feature>
<evidence type="ECO:0000313" key="3">
    <source>
        <dbReference type="Proteomes" id="UP000215914"/>
    </source>
</evidence>
<gene>
    <name evidence="2" type="ORF">HanXRQr2_Chr05g0225751</name>
</gene>
<protein>
    <submittedName>
        <fullName evidence="2">Uncharacterized protein</fullName>
    </submittedName>
</protein>
<keyword evidence="3" id="KW-1185">Reference proteome</keyword>